<dbReference type="Proteomes" id="UP000319557">
    <property type="component" value="Chromosome"/>
</dbReference>
<dbReference type="EC" id="2.7.4.3" evidence="1"/>
<dbReference type="PANTHER" id="PTHR43883">
    <property type="entry name" value="SLR0207 PROTEIN"/>
    <property type="match status" value="1"/>
</dbReference>
<protein>
    <submittedName>
        <fullName evidence="1">Adenylate kinase</fullName>
        <ecNumber evidence="1">2.7.4.3</ecNumber>
    </submittedName>
</protein>
<sequence>MQDESPKTNTDLIDALRSADVYNDASGPPQEIQTHISYLFLTDAHVYKLKKPVDFGFLDYSTVAKRHAACEAEVELNRRMAANIYRGVLPVGRDHDGKWRIGGEVPPVDWLVAMRRLPEERCLTQMIQRKDWGDQDVAPIVDMLTTFYRQLPSVEMPTYRDCYRQHVLDNGKELRDAKHQLPPTVVQRVQAAQLQFMFLRGDALLQQRVADGHIVEGHGDLRAEHIYLTDPPVAIDCIEFSRELRLVDTADELSFFAMTCDDAGVHELGEAVLRRCCQALGDVPDPLLVAFYRCYRACVRAKVEALRSDQTTEASGADSQPGAMRLIELADRYAQQLGSPTAVIVRGLSGTGKTTVAKALAEKMGAVHLSTDALRKANSPDDDVNYDAQSRQHVYSEMFDQAIEHLQNRVPVVVDGTFLQADLLREAQQRLAAAGDKVVVATCVCPEEVAIDRIRHRQRRSDSLSDADETVYRQQVAQADRVSLSMAGIKVDTTADMPAILEEIRRGLV</sequence>
<gene>
    <name evidence="1" type="primary">adk_3</name>
    <name evidence="1" type="ORF">EC9_54470</name>
</gene>
<proteinExistence type="predicted"/>
<dbReference type="GO" id="GO:0004017">
    <property type="term" value="F:AMP kinase activity"/>
    <property type="evidence" value="ECO:0007669"/>
    <property type="project" value="UniProtKB-EC"/>
</dbReference>
<dbReference type="EMBL" id="CP036261">
    <property type="protein sequence ID" value="QDS91223.1"/>
    <property type="molecule type" value="Genomic_DNA"/>
</dbReference>
<reference evidence="1 2" key="1">
    <citation type="submission" date="2019-02" db="EMBL/GenBank/DDBJ databases">
        <title>Deep-cultivation of Planctomycetes and their phenomic and genomic characterization uncovers novel biology.</title>
        <authorList>
            <person name="Wiegand S."/>
            <person name="Jogler M."/>
            <person name="Boedeker C."/>
            <person name="Pinto D."/>
            <person name="Vollmers J."/>
            <person name="Rivas-Marin E."/>
            <person name="Kohn T."/>
            <person name="Peeters S.H."/>
            <person name="Heuer A."/>
            <person name="Rast P."/>
            <person name="Oberbeckmann S."/>
            <person name="Bunk B."/>
            <person name="Jeske O."/>
            <person name="Meyerdierks A."/>
            <person name="Storesund J.E."/>
            <person name="Kallscheuer N."/>
            <person name="Luecker S."/>
            <person name="Lage O.M."/>
            <person name="Pohl T."/>
            <person name="Merkel B.J."/>
            <person name="Hornburger P."/>
            <person name="Mueller R.-W."/>
            <person name="Bruemmer F."/>
            <person name="Labrenz M."/>
            <person name="Spormann A.M."/>
            <person name="Op den Camp H."/>
            <person name="Overmann J."/>
            <person name="Amann R."/>
            <person name="Jetten M.S.M."/>
            <person name="Mascher T."/>
            <person name="Medema M.H."/>
            <person name="Devos D.P."/>
            <person name="Kaster A.-K."/>
            <person name="Ovreas L."/>
            <person name="Rohde M."/>
            <person name="Galperin M.Y."/>
            <person name="Jogler C."/>
        </authorList>
    </citation>
    <scope>NUCLEOTIDE SEQUENCE [LARGE SCALE GENOMIC DNA]</scope>
    <source>
        <strain evidence="1 2">EC9</strain>
    </source>
</reference>
<dbReference type="AlphaFoldDB" id="A0A517M8L9"/>
<dbReference type="KEGG" id="ruv:EC9_54470"/>
<dbReference type="InterPro" id="IPR027417">
    <property type="entry name" value="P-loop_NTPase"/>
</dbReference>
<dbReference type="Gene3D" id="3.40.50.300">
    <property type="entry name" value="P-loop containing nucleotide triphosphate hydrolases"/>
    <property type="match status" value="1"/>
</dbReference>
<dbReference type="SUPFAM" id="SSF56112">
    <property type="entry name" value="Protein kinase-like (PK-like)"/>
    <property type="match status" value="1"/>
</dbReference>
<dbReference type="PANTHER" id="PTHR43883:SF1">
    <property type="entry name" value="GLUCONOKINASE"/>
    <property type="match status" value="1"/>
</dbReference>
<dbReference type="Pfam" id="PF13671">
    <property type="entry name" value="AAA_33"/>
    <property type="match status" value="1"/>
</dbReference>
<accession>A0A517M8L9</accession>
<keyword evidence="1" id="KW-0808">Transferase</keyword>
<keyword evidence="1" id="KW-0418">Kinase</keyword>
<dbReference type="SUPFAM" id="SSF52540">
    <property type="entry name" value="P-loop containing nucleoside triphosphate hydrolases"/>
    <property type="match status" value="1"/>
</dbReference>
<dbReference type="InterPro" id="IPR052732">
    <property type="entry name" value="Cell-binding_unc_protein"/>
</dbReference>
<organism evidence="1 2">
    <name type="scientific">Rosistilla ulvae</name>
    <dbReference type="NCBI Taxonomy" id="1930277"/>
    <lineage>
        <taxon>Bacteria</taxon>
        <taxon>Pseudomonadati</taxon>
        <taxon>Planctomycetota</taxon>
        <taxon>Planctomycetia</taxon>
        <taxon>Pirellulales</taxon>
        <taxon>Pirellulaceae</taxon>
        <taxon>Rosistilla</taxon>
    </lineage>
</organism>
<evidence type="ECO:0000313" key="1">
    <source>
        <dbReference type="EMBL" id="QDS91223.1"/>
    </source>
</evidence>
<keyword evidence="2" id="KW-1185">Reference proteome</keyword>
<evidence type="ECO:0000313" key="2">
    <source>
        <dbReference type="Proteomes" id="UP000319557"/>
    </source>
</evidence>
<dbReference type="InterPro" id="IPR011009">
    <property type="entry name" value="Kinase-like_dom_sf"/>
</dbReference>
<name>A0A517M8L9_9BACT</name>